<dbReference type="EMBL" id="VWZO01015215">
    <property type="protein sequence ID" value="NXH18516.1"/>
    <property type="molecule type" value="Genomic_DNA"/>
</dbReference>
<accession>A0A7K9HYP2</accession>
<feature type="non-terminal residue" evidence="1">
    <location>
        <position position="1"/>
    </location>
</feature>
<dbReference type="OrthoDB" id="9950230at2759"/>
<name>A0A7K9HYP2_9PICI</name>
<feature type="non-terminal residue" evidence="1">
    <location>
        <position position="56"/>
    </location>
</feature>
<organism evidence="1 2">
    <name type="scientific">Bucco capensis</name>
    <name type="common">collared puffbird</name>
    <dbReference type="NCBI Taxonomy" id="135168"/>
    <lineage>
        <taxon>Eukaryota</taxon>
        <taxon>Metazoa</taxon>
        <taxon>Chordata</taxon>
        <taxon>Craniata</taxon>
        <taxon>Vertebrata</taxon>
        <taxon>Euteleostomi</taxon>
        <taxon>Archelosauria</taxon>
        <taxon>Archosauria</taxon>
        <taxon>Dinosauria</taxon>
        <taxon>Saurischia</taxon>
        <taxon>Theropoda</taxon>
        <taxon>Coelurosauria</taxon>
        <taxon>Aves</taxon>
        <taxon>Neognathae</taxon>
        <taxon>Neoaves</taxon>
        <taxon>Telluraves</taxon>
        <taxon>Coraciimorphae</taxon>
        <taxon>Piciformes</taxon>
        <taxon>Bucconidae</taxon>
        <taxon>Bucco</taxon>
    </lineage>
</organism>
<comment type="caution">
    <text evidence="1">The sequence shown here is derived from an EMBL/GenBank/DDBJ whole genome shotgun (WGS) entry which is preliminary data.</text>
</comment>
<proteinExistence type="predicted"/>
<gene>
    <name evidence="1" type="primary">Erv31_5</name>
    <name evidence="1" type="ORF">BUCCAP_R15687</name>
</gene>
<keyword evidence="2" id="KW-1185">Reference proteome</keyword>
<dbReference type="AlphaFoldDB" id="A0A7K9HYP2"/>
<dbReference type="Proteomes" id="UP000534107">
    <property type="component" value="Unassembled WGS sequence"/>
</dbReference>
<protein>
    <submittedName>
        <fullName evidence="1">ENR1 protein</fullName>
    </submittedName>
</protein>
<evidence type="ECO:0000313" key="2">
    <source>
        <dbReference type="Proteomes" id="UP000534107"/>
    </source>
</evidence>
<reference evidence="1 2" key="1">
    <citation type="submission" date="2019-09" db="EMBL/GenBank/DDBJ databases">
        <title>Bird 10,000 Genomes (B10K) Project - Family phase.</title>
        <authorList>
            <person name="Zhang G."/>
        </authorList>
    </citation>
    <scope>NUCLEOTIDE SEQUENCE [LARGE SCALE GENOMIC DNA]</scope>
    <source>
        <strain evidence="1">B10K-DU-001-16</strain>
        <tissue evidence="1">Muscle</tissue>
    </source>
</reference>
<sequence>NLNRIFRLQAVLEIVSNKTTSAIDLLTWQSQEITAILQHCNVADYLLVEGGVCGNQ</sequence>
<evidence type="ECO:0000313" key="1">
    <source>
        <dbReference type="EMBL" id="NXH18516.1"/>
    </source>
</evidence>